<dbReference type="Pfam" id="PF00069">
    <property type="entry name" value="Pkinase"/>
    <property type="match status" value="1"/>
</dbReference>
<feature type="binding site" evidence="10">
    <location>
        <position position="85"/>
    </location>
    <ligand>
        <name>ATP</name>
        <dbReference type="ChEBI" id="CHEBI:30616"/>
    </ligand>
</feature>
<evidence type="ECO:0000259" key="12">
    <source>
        <dbReference type="PROSITE" id="PS50011"/>
    </source>
</evidence>
<reference evidence="13 14" key="1">
    <citation type="submission" date="2015-08" db="EMBL/GenBank/DDBJ databases">
        <title>The genome of the Asian arowana (Scleropages formosus).</title>
        <authorList>
            <person name="Tan M.H."/>
            <person name="Gan H.M."/>
            <person name="Croft L.J."/>
            <person name="Austin C.M."/>
        </authorList>
    </citation>
    <scope>NUCLEOTIDE SEQUENCE [LARGE SCALE GENOMIC DNA]</scope>
    <source>
        <strain evidence="13">Aro1</strain>
    </source>
</reference>
<dbReference type="FunFam" id="3.30.200.20:FF:000166">
    <property type="entry name" value="Mitogen-activated protein kinase"/>
    <property type="match status" value="1"/>
</dbReference>
<dbReference type="SUPFAM" id="SSF56112">
    <property type="entry name" value="Protein kinase-like (PK-like)"/>
    <property type="match status" value="1"/>
</dbReference>
<evidence type="ECO:0000256" key="7">
    <source>
        <dbReference type="ARBA" id="ARBA00039797"/>
    </source>
</evidence>
<organism evidence="13 14">
    <name type="scientific">Scleropages formosus</name>
    <name type="common">Asian bonytongue</name>
    <name type="synonym">Osteoglossum formosum</name>
    <dbReference type="NCBI Taxonomy" id="113540"/>
    <lineage>
        <taxon>Eukaryota</taxon>
        <taxon>Metazoa</taxon>
        <taxon>Chordata</taxon>
        <taxon>Craniata</taxon>
        <taxon>Vertebrata</taxon>
        <taxon>Euteleostomi</taxon>
        <taxon>Actinopterygii</taxon>
        <taxon>Neopterygii</taxon>
        <taxon>Teleostei</taxon>
        <taxon>Osteoglossocephala</taxon>
        <taxon>Osteoglossomorpha</taxon>
        <taxon>Osteoglossiformes</taxon>
        <taxon>Osteoglossidae</taxon>
        <taxon>Scleropages</taxon>
    </lineage>
</organism>
<dbReference type="EMBL" id="JARO02000009">
    <property type="protein sequence ID" value="KPP80295.1"/>
    <property type="molecule type" value="Genomic_DNA"/>
</dbReference>
<keyword evidence="6 10" id="KW-0067">ATP-binding</keyword>
<gene>
    <name evidence="13" type="ORF">Z043_100061</name>
</gene>
<keyword evidence="2" id="KW-0723">Serine/threonine-protein kinase</keyword>
<dbReference type="GO" id="GO:0106310">
    <property type="term" value="F:protein serine kinase activity"/>
    <property type="evidence" value="ECO:0007669"/>
    <property type="project" value="RHEA"/>
</dbReference>
<name>A0A0P7ZGZ3_SCLFO</name>
<evidence type="ECO:0000256" key="11">
    <source>
        <dbReference type="SAM" id="MobiDB-lite"/>
    </source>
</evidence>
<dbReference type="InterPro" id="IPR011009">
    <property type="entry name" value="Kinase-like_dom_sf"/>
</dbReference>
<keyword evidence="4 10" id="KW-0547">Nucleotide-binding</keyword>
<evidence type="ECO:0000313" key="14">
    <source>
        <dbReference type="Proteomes" id="UP000034805"/>
    </source>
</evidence>
<evidence type="ECO:0000256" key="3">
    <source>
        <dbReference type="ARBA" id="ARBA00022679"/>
    </source>
</evidence>
<evidence type="ECO:0000256" key="9">
    <source>
        <dbReference type="ARBA" id="ARBA00048312"/>
    </source>
</evidence>
<dbReference type="STRING" id="113540.ENSSFOP00015038344"/>
<comment type="caution">
    <text evidence="13">The sequence shown here is derived from an EMBL/GenBank/DDBJ whole genome shotgun (WGS) entry which is preliminary data.</text>
</comment>
<dbReference type="InterPro" id="IPR003527">
    <property type="entry name" value="MAP_kinase_CS"/>
</dbReference>
<dbReference type="Gene3D" id="1.10.510.10">
    <property type="entry name" value="Transferase(Phosphotransferase) domain 1"/>
    <property type="match status" value="1"/>
</dbReference>
<feature type="region of interest" description="Disordered" evidence="11">
    <location>
        <begin position="400"/>
        <end position="443"/>
    </location>
</feature>
<evidence type="ECO:0000256" key="10">
    <source>
        <dbReference type="PROSITE-ProRule" id="PRU10141"/>
    </source>
</evidence>
<evidence type="ECO:0000256" key="4">
    <source>
        <dbReference type="ARBA" id="ARBA00022741"/>
    </source>
</evidence>
<proteinExistence type="predicted"/>
<dbReference type="Proteomes" id="UP000034805">
    <property type="component" value="Unassembled WGS sequence"/>
</dbReference>
<dbReference type="InterPro" id="IPR000719">
    <property type="entry name" value="Prot_kinase_dom"/>
</dbReference>
<comment type="catalytic activity">
    <reaction evidence="9">
        <text>L-seryl-[protein] + ATP = O-phospho-L-seryl-[protein] + ADP + H(+)</text>
        <dbReference type="Rhea" id="RHEA:17989"/>
        <dbReference type="Rhea" id="RHEA-COMP:9863"/>
        <dbReference type="Rhea" id="RHEA-COMP:11604"/>
        <dbReference type="ChEBI" id="CHEBI:15378"/>
        <dbReference type="ChEBI" id="CHEBI:29999"/>
        <dbReference type="ChEBI" id="CHEBI:30616"/>
        <dbReference type="ChEBI" id="CHEBI:83421"/>
        <dbReference type="ChEBI" id="CHEBI:456216"/>
        <dbReference type="EC" id="2.7.11.24"/>
    </reaction>
</comment>
<evidence type="ECO:0000256" key="2">
    <source>
        <dbReference type="ARBA" id="ARBA00022527"/>
    </source>
</evidence>
<dbReference type="PANTHER" id="PTHR24055">
    <property type="entry name" value="MITOGEN-ACTIVATED PROTEIN KINASE"/>
    <property type="match status" value="1"/>
</dbReference>
<evidence type="ECO:0000256" key="1">
    <source>
        <dbReference type="ARBA" id="ARBA00012411"/>
    </source>
</evidence>
<dbReference type="CDD" id="cd07852">
    <property type="entry name" value="STKc_MAPK15-like"/>
    <property type="match status" value="1"/>
</dbReference>
<dbReference type="GO" id="GO:0004707">
    <property type="term" value="F:MAP kinase activity"/>
    <property type="evidence" value="ECO:0007669"/>
    <property type="project" value="UniProtKB-EC"/>
</dbReference>
<dbReference type="InterPro" id="IPR050117">
    <property type="entry name" value="MAPK"/>
</dbReference>
<dbReference type="Gene3D" id="3.30.200.20">
    <property type="entry name" value="Phosphorylase Kinase, domain 1"/>
    <property type="match status" value="1"/>
</dbReference>
<accession>A0A0P7ZGZ3</accession>
<dbReference type="InterPro" id="IPR017441">
    <property type="entry name" value="Protein_kinase_ATP_BS"/>
</dbReference>
<dbReference type="GO" id="GO:0005524">
    <property type="term" value="F:ATP binding"/>
    <property type="evidence" value="ECO:0007669"/>
    <property type="project" value="UniProtKB-UniRule"/>
</dbReference>
<keyword evidence="3" id="KW-0808">Transferase</keyword>
<dbReference type="EC" id="2.7.11.24" evidence="1"/>
<evidence type="ECO:0000256" key="8">
    <source>
        <dbReference type="ARBA" id="ARBA00047592"/>
    </source>
</evidence>
<dbReference type="PROSITE" id="PS01351">
    <property type="entry name" value="MAPK"/>
    <property type="match status" value="1"/>
</dbReference>
<evidence type="ECO:0000256" key="5">
    <source>
        <dbReference type="ARBA" id="ARBA00022777"/>
    </source>
</evidence>
<protein>
    <recommendedName>
        <fullName evidence="7">Mitogen-activated protein kinase 15</fullName>
        <ecNumber evidence="1">2.7.11.24</ecNumber>
    </recommendedName>
</protein>
<dbReference type="PROSITE" id="PS00107">
    <property type="entry name" value="PROTEIN_KINASE_ATP"/>
    <property type="match status" value="1"/>
</dbReference>
<feature type="domain" description="Protein kinase" evidence="12">
    <location>
        <begin position="55"/>
        <end position="346"/>
    </location>
</feature>
<dbReference type="FunFam" id="1.10.510.10:FF:000238">
    <property type="entry name" value="Mitogen-activated protein kinase"/>
    <property type="match status" value="1"/>
</dbReference>
<keyword evidence="5 13" id="KW-0418">Kinase</keyword>
<dbReference type="PROSITE" id="PS50011">
    <property type="entry name" value="PROTEIN_KINASE_DOM"/>
    <property type="match status" value="1"/>
</dbReference>
<dbReference type="AlphaFoldDB" id="A0A0P7ZGZ3"/>
<feature type="compositionally biased region" description="Basic and acidic residues" evidence="11">
    <location>
        <begin position="400"/>
        <end position="411"/>
    </location>
</feature>
<comment type="catalytic activity">
    <reaction evidence="8">
        <text>L-threonyl-[protein] + ATP = O-phospho-L-threonyl-[protein] + ADP + H(+)</text>
        <dbReference type="Rhea" id="RHEA:46608"/>
        <dbReference type="Rhea" id="RHEA-COMP:11060"/>
        <dbReference type="Rhea" id="RHEA-COMP:11605"/>
        <dbReference type="ChEBI" id="CHEBI:15378"/>
        <dbReference type="ChEBI" id="CHEBI:30013"/>
        <dbReference type="ChEBI" id="CHEBI:30616"/>
        <dbReference type="ChEBI" id="CHEBI:61977"/>
        <dbReference type="ChEBI" id="CHEBI:456216"/>
        <dbReference type="EC" id="2.7.11.24"/>
    </reaction>
</comment>
<sequence>METSGYNGNAVGSVHLYSAPGPGIGPLLGAWKKVRKEPFLAMNVTEVEEHISQKYEIKRRLGKGAYGIVWKAIDRTTGDVVAVKKIFDAFRNRTDAQRTFREIMFLQEFGDHANIIKLLNVIRAQNDKDIYLVFEYMETDLHAVIKKGNLLKDIHKRYIMYQILKATKFLHSGNVIHRDQKPSNILLDTDCFVKLCDFGLARSLCQMQEDPGNPTLTEYVATRWYRAPEILLGSSRYTKGVDMWSLGCILGEMLLGKPLFPGTSTINQIEKIMTVIPHPTAEDVCSIKSEYGASVIQRMMLRPQGSLENILPSSVPPDALDLLRCLLVFNPEKRLTAEQALQHPYVSKFHNPAKEPSLDYDVILPVDDDVQLSVTQYRNKLYEMILEKRSSLRLERLAQRKKEESRLRDGCKGGADGENQQIQSSVPAAAEQEPRGRSAPMGRTRSFSLTFTCPQLNPLLRRDEPNLSSGVSVTAVHLNQRSPSQQQGVRPPPRFSKKVFQSNCNVGAAGDPRAKLGSYSQAYGTINKTELENLLRSQLNQ</sequence>
<evidence type="ECO:0000256" key="6">
    <source>
        <dbReference type="ARBA" id="ARBA00022840"/>
    </source>
</evidence>
<evidence type="ECO:0000313" key="13">
    <source>
        <dbReference type="EMBL" id="KPP80295.1"/>
    </source>
</evidence>